<evidence type="ECO:0000313" key="2">
    <source>
        <dbReference type="Proteomes" id="UP000011885"/>
    </source>
</evidence>
<organism evidence="1 2">
    <name type="scientific">Rhodopirellula sallentina SM41</name>
    <dbReference type="NCBI Taxonomy" id="1263870"/>
    <lineage>
        <taxon>Bacteria</taxon>
        <taxon>Pseudomonadati</taxon>
        <taxon>Planctomycetota</taxon>
        <taxon>Planctomycetia</taxon>
        <taxon>Pirellulales</taxon>
        <taxon>Pirellulaceae</taxon>
        <taxon>Rhodopirellula</taxon>
    </lineage>
</organism>
<feature type="non-terminal residue" evidence="1">
    <location>
        <position position="160"/>
    </location>
</feature>
<name>M5U478_9BACT</name>
<dbReference type="Gene3D" id="3.30.1370.130">
    <property type="match status" value="1"/>
</dbReference>
<gene>
    <name evidence="1" type="ORF">RSSM_02295</name>
</gene>
<accession>M5U478</accession>
<dbReference type="EMBL" id="ANOH01000159">
    <property type="protein sequence ID" value="EMI56245.1"/>
    <property type="molecule type" value="Genomic_DNA"/>
</dbReference>
<sequence length="160" mass="17736">MYRPLPHRISVDDLIQESLDRSNAVNGGDEQYVQPILDEEVIVDEGVWENGEFIEGEGPIESADEFHQPDVAYGSGVVGPSNYPAVVHIGDEFSDDEIRIDEEYIETDVREVLMMLATEAELDLVMDDNVGGIVNAQVRNLTVDQAIEKVLMPLGLAHAR</sequence>
<keyword evidence="2" id="KW-1185">Reference proteome</keyword>
<proteinExistence type="predicted"/>
<dbReference type="AlphaFoldDB" id="M5U478"/>
<evidence type="ECO:0000313" key="1">
    <source>
        <dbReference type="EMBL" id="EMI56245.1"/>
    </source>
</evidence>
<comment type="caution">
    <text evidence="1">The sequence shown here is derived from an EMBL/GenBank/DDBJ whole genome shotgun (WGS) entry which is preliminary data.</text>
</comment>
<reference evidence="1 2" key="1">
    <citation type="journal article" date="2013" name="Mar. Genomics">
        <title>Expression of sulfatases in Rhodopirellula baltica and the diversity of sulfatases in the genus Rhodopirellula.</title>
        <authorList>
            <person name="Wegner C.E."/>
            <person name="Richter-Heitmann T."/>
            <person name="Klindworth A."/>
            <person name="Klockow C."/>
            <person name="Richter M."/>
            <person name="Achstetter T."/>
            <person name="Glockner F.O."/>
            <person name="Harder J."/>
        </authorList>
    </citation>
    <scope>NUCLEOTIDE SEQUENCE [LARGE SCALE GENOMIC DNA]</scope>
    <source>
        <strain evidence="1 2">SM41</strain>
    </source>
</reference>
<dbReference type="Proteomes" id="UP000011885">
    <property type="component" value="Unassembled WGS sequence"/>
</dbReference>
<protein>
    <submittedName>
        <fullName evidence="1">Type II and III secretion system protein</fullName>
    </submittedName>
</protein>